<evidence type="ECO:0000313" key="1">
    <source>
        <dbReference type="EMBL" id="XCN26358.1"/>
    </source>
</evidence>
<accession>A0AAU8KWA5</accession>
<sequence>MAFHFNTLDLDDFINNSNKVLKINVGKQTLVAYDVDKLNIVNSAINKLVYSDPISEEHIEASLTDDSLKELNNYLLNNGIQNSAKMMIDAALEIKEYYKNYDSFRPCIYKLKSMHTKNTDDVYLIFILGESDKLFDTMQGYIVNKSGNLIRTTVQSWRFEKIEFNDLVEYDKRWLFI</sequence>
<protein>
    <submittedName>
        <fullName evidence="1">Uncharacterized protein</fullName>
    </submittedName>
</protein>
<organism evidence="1">
    <name type="scientific">Pseudomonas phage vB_PaeM_FBPa36</name>
    <dbReference type="NCBI Taxonomy" id="3231237"/>
    <lineage>
        <taxon>Viruses</taxon>
    </lineage>
</organism>
<reference evidence="1" key="1">
    <citation type="submission" date="2024-05" db="EMBL/GenBank/DDBJ databases">
        <title>Defense systems in Pseudomonas aeruginosa.</title>
        <authorList>
            <person name="van den Berg D.F."/>
            <person name="Costa R.A."/>
        </authorList>
    </citation>
    <scope>NUCLEOTIDE SEQUENCE</scope>
</reference>
<proteinExistence type="predicted"/>
<dbReference type="EMBL" id="PP813861">
    <property type="protein sequence ID" value="XCN26358.1"/>
    <property type="molecule type" value="Genomic_DNA"/>
</dbReference>
<name>A0AAU8KWA5_9VIRU</name>